<dbReference type="GO" id="GO:0006749">
    <property type="term" value="P:glutathione metabolic process"/>
    <property type="evidence" value="ECO:0007669"/>
    <property type="project" value="TreeGrafter"/>
</dbReference>
<evidence type="ECO:0000313" key="2">
    <source>
        <dbReference type="EMBL" id="KKM99091.1"/>
    </source>
</evidence>
<dbReference type="GO" id="GO:0017168">
    <property type="term" value="F:5-oxoprolinase (ATP-hydrolyzing) activity"/>
    <property type="evidence" value="ECO:0007669"/>
    <property type="project" value="TreeGrafter"/>
</dbReference>
<dbReference type="Pfam" id="PF02538">
    <property type="entry name" value="Hydantoinase_B"/>
    <property type="match status" value="1"/>
</dbReference>
<dbReference type="PANTHER" id="PTHR11365">
    <property type="entry name" value="5-OXOPROLINASE RELATED"/>
    <property type="match status" value="1"/>
</dbReference>
<comment type="caution">
    <text evidence="2">The sequence shown here is derived from an EMBL/GenBank/DDBJ whole genome shotgun (WGS) entry which is preliminary data.</text>
</comment>
<dbReference type="GO" id="GO:0005829">
    <property type="term" value="C:cytosol"/>
    <property type="evidence" value="ECO:0007669"/>
    <property type="project" value="TreeGrafter"/>
</dbReference>
<sequence length="605" mass="67459">MKARKEEIDQLDPVLVAVIHARMDGIIREMVQTVLRTSRNPILYSAKDFSCSILTHDAKLLTMADSIPIHLMSMGHALPAVVECFKEDLHPGDCFLNNDPYSGNSHVGDHTMFAPVFYEGELICWVSTLCHLIDAGGARPSSTDPLSIDVFEEGIHFPSIRVVREYEEVSEMVRFFKVNFRYPERWYGDFLAQIGSLRRAETEIVKLCKKYGAEVIKRFQNEFTSYGDRRMREEISKLPKGAWQTDALSEKIEPWCPKGIPLKVKMSIDPEKAEICFDLREMPDNLPWGRNLSEATSKGACIQATMACLDPTLPSNDGVFKHFKFLLREGAVVGIPKWPASTSAATIGIADHISNLIFELWERVEPGRGHASSGYLAACGASTSGIDFRTNQAYGHIHFLAVSGGGASLGYDGWPNFFAPAIQGCMFLDSVELTELAIPETIWELGIVTDSGGAGKWRGGVATFFRIQPRSKAIYGIPKAYGHTARIFGVKGGRNGSNARHWLEKHPTMEKVEELKNSGEFLVNPDSYWIAQASGGGGYGNPFERNPEAVREDVQNNLVSEELARNVYAVILKRGLEFNLFEVDYMATKQLRYKSRKKSKGGVRK</sequence>
<reference evidence="2" key="1">
    <citation type="journal article" date="2015" name="Nature">
        <title>Complex archaea that bridge the gap between prokaryotes and eukaryotes.</title>
        <authorList>
            <person name="Spang A."/>
            <person name="Saw J.H."/>
            <person name="Jorgensen S.L."/>
            <person name="Zaremba-Niedzwiedzka K."/>
            <person name="Martijn J."/>
            <person name="Lind A.E."/>
            <person name="van Eijk R."/>
            <person name="Schleper C."/>
            <person name="Guy L."/>
            <person name="Ettema T.J."/>
        </authorList>
    </citation>
    <scope>NUCLEOTIDE SEQUENCE</scope>
</reference>
<accession>A0A0F9MIK8</accession>
<evidence type="ECO:0000259" key="1">
    <source>
        <dbReference type="Pfam" id="PF02538"/>
    </source>
</evidence>
<dbReference type="PANTHER" id="PTHR11365:SF23">
    <property type="entry name" value="HYPOTHETICAL 5-OXOPROLINASE (EUROFUNG)-RELATED"/>
    <property type="match status" value="1"/>
</dbReference>
<protein>
    <recommendedName>
        <fullName evidence="1">Hydantoinase B/oxoprolinase domain-containing protein</fullName>
    </recommendedName>
</protein>
<organism evidence="2">
    <name type="scientific">marine sediment metagenome</name>
    <dbReference type="NCBI Taxonomy" id="412755"/>
    <lineage>
        <taxon>unclassified sequences</taxon>
        <taxon>metagenomes</taxon>
        <taxon>ecological metagenomes</taxon>
    </lineage>
</organism>
<dbReference type="InterPro" id="IPR003692">
    <property type="entry name" value="Hydantoinase_B"/>
</dbReference>
<dbReference type="AlphaFoldDB" id="A0A0F9MIK8"/>
<name>A0A0F9MIK8_9ZZZZ</name>
<dbReference type="EMBL" id="LAZR01005537">
    <property type="protein sequence ID" value="KKM99091.1"/>
    <property type="molecule type" value="Genomic_DNA"/>
</dbReference>
<proteinExistence type="predicted"/>
<dbReference type="InterPro" id="IPR045079">
    <property type="entry name" value="Oxoprolinase-like"/>
</dbReference>
<feature type="domain" description="Hydantoinase B/oxoprolinase" evidence="1">
    <location>
        <begin position="12"/>
        <end position="542"/>
    </location>
</feature>
<gene>
    <name evidence="2" type="ORF">LCGC14_1151380</name>
</gene>